<dbReference type="AlphaFoldDB" id="A0A1I6XLC2"/>
<organism evidence="1 2">
    <name type="scientific">Lishizhenia tianjinensis</name>
    <dbReference type="NCBI Taxonomy" id="477690"/>
    <lineage>
        <taxon>Bacteria</taxon>
        <taxon>Pseudomonadati</taxon>
        <taxon>Bacteroidota</taxon>
        <taxon>Flavobacteriia</taxon>
        <taxon>Flavobacteriales</taxon>
        <taxon>Crocinitomicaceae</taxon>
        <taxon>Lishizhenia</taxon>
    </lineage>
</organism>
<protein>
    <submittedName>
        <fullName evidence="1">Bacteriophage abortive infection AbiH</fullName>
    </submittedName>
</protein>
<proteinExistence type="predicted"/>
<dbReference type="EMBL" id="FPAS01000001">
    <property type="protein sequence ID" value="SFT38907.1"/>
    <property type="molecule type" value="Genomic_DNA"/>
</dbReference>
<accession>A0A1I6XLC2</accession>
<reference evidence="1 2" key="1">
    <citation type="submission" date="2016-10" db="EMBL/GenBank/DDBJ databases">
        <authorList>
            <person name="de Groot N.N."/>
        </authorList>
    </citation>
    <scope>NUCLEOTIDE SEQUENCE [LARGE SCALE GENOMIC DNA]</scope>
    <source>
        <strain evidence="1 2">CGMCC 1.7005</strain>
    </source>
</reference>
<dbReference type="Proteomes" id="UP000236454">
    <property type="component" value="Unassembled WGS sequence"/>
</dbReference>
<gene>
    <name evidence="1" type="ORF">SAMN05216474_0280</name>
</gene>
<evidence type="ECO:0000313" key="1">
    <source>
        <dbReference type="EMBL" id="SFT38907.1"/>
    </source>
</evidence>
<dbReference type="RefSeq" id="WP_090245520.1">
    <property type="nucleotide sequence ID" value="NZ_FPAS01000001.1"/>
</dbReference>
<dbReference type="InterPro" id="IPR025935">
    <property type="entry name" value="AbiH"/>
</dbReference>
<evidence type="ECO:0000313" key="2">
    <source>
        <dbReference type="Proteomes" id="UP000236454"/>
    </source>
</evidence>
<sequence>MNRIILLGNGFDLVNDFESSYNNFLRHLRDETIKDLEINGTGNRYNNGIVDLKSIGNPIKEINHFNAIQILFRGNNFGNDIFEARICNKFLQRLIKKQRIQNWVDIEQEYYELLINIFLQKEGFITIDELNEDLTFITNKLIEFLKIKESKFTEKLNALDPMDSDFNKLQNITQNLLDDINVFHLAPKVINQYFTMIGEELLLNTESITETNNKFEFKAKYKEDLSAELNEYCLNNGIEQARLKDVNKVLDRYEKSTSQLNELVSISPENILVVNFNYTNTLKLIIDWLITMEKISTDRTKNIRILNIHGKLKSRDSIIFGFGDETDSQYSSIENSKKDDYMLNFKSINYLNSFGYRSLLEFLETENYQVYTVGLSFGQSDKTLLNTIFEHDNCVSIKPFYRKIDNDNDNYSKLAMAISRNFRSKAKLRERVVSKVLCKSIIE</sequence>
<keyword evidence="2" id="KW-1185">Reference proteome</keyword>
<name>A0A1I6XLC2_9FLAO</name>
<dbReference type="Pfam" id="PF14253">
    <property type="entry name" value="AbiH"/>
    <property type="match status" value="1"/>
</dbReference>
<dbReference type="OrthoDB" id="5903604at2"/>